<dbReference type="PROSITE" id="PS00243">
    <property type="entry name" value="I_EGF_1"/>
    <property type="match status" value="1"/>
</dbReference>
<keyword evidence="7" id="KW-1185">Reference proteome</keyword>
<dbReference type="PROSITE" id="PS52047">
    <property type="entry name" value="I_EGF_2"/>
    <property type="match status" value="1"/>
</dbReference>
<dbReference type="GeneID" id="106723102"/>
<dbReference type="SUPFAM" id="SSF57196">
    <property type="entry name" value="EGF/Laminin"/>
    <property type="match status" value="1"/>
</dbReference>
<evidence type="ECO:0000256" key="5">
    <source>
        <dbReference type="SAM" id="SignalP"/>
    </source>
</evidence>
<dbReference type="InParanoid" id="A0A3Q0FUG4"/>
<dbReference type="KEGG" id="asn:106723102"/>
<dbReference type="InterPro" id="IPR057243">
    <property type="entry name" value="Integrin_I-EGF_CS"/>
</dbReference>
<keyword evidence="4" id="KW-1015">Disulfide bond</keyword>
<evidence type="ECO:0000256" key="4">
    <source>
        <dbReference type="ARBA" id="ARBA00023157"/>
    </source>
</evidence>
<evidence type="ECO:0000256" key="1">
    <source>
        <dbReference type="ARBA" id="ARBA00022536"/>
    </source>
</evidence>
<gene>
    <name evidence="8" type="primary">LOC106723102</name>
</gene>
<evidence type="ECO:0000256" key="2">
    <source>
        <dbReference type="ARBA" id="ARBA00022729"/>
    </source>
</evidence>
<sequence length="109" mass="11655">MYAQGILKLVLLLAASLLSLLPALPPTFSLSLRSASTSASSCQLSQAESELRCHTSGGKLCNGRGQCNCGVCICRVTEPGKYYGPLCECHDWVCDTYDGKICADSEDFL</sequence>
<name>A0A3Q0FUG4_ALLSI</name>
<protein>
    <submittedName>
        <fullName evidence="8">Integrin beta-like protein 1</fullName>
    </submittedName>
</protein>
<dbReference type="STRING" id="38654.A0A3Q0FUG4"/>
<dbReference type="InterPro" id="IPR057073">
    <property type="entry name" value="EGF_integrin_2"/>
</dbReference>
<keyword evidence="1" id="KW-0245">EGF-like domain</keyword>
<feature type="chain" id="PRO_5018286460" evidence="5">
    <location>
        <begin position="24"/>
        <end position="109"/>
    </location>
</feature>
<evidence type="ECO:0000259" key="6">
    <source>
        <dbReference type="Pfam" id="PF23105"/>
    </source>
</evidence>
<accession>A0A3Q0FUG4</accession>
<dbReference type="AlphaFoldDB" id="A0A3Q0FUG4"/>
<proteinExistence type="predicted"/>
<feature type="domain" description="Integrin beta epidermal growth factor-like" evidence="6">
    <location>
        <begin position="51"/>
        <end position="88"/>
    </location>
</feature>
<dbReference type="Gene3D" id="2.10.25.10">
    <property type="entry name" value="Laminin"/>
    <property type="match status" value="1"/>
</dbReference>
<organism evidence="7 8">
    <name type="scientific">Alligator sinensis</name>
    <name type="common">Chinese alligator</name>
    <dbReference type="NCBI Taxonomy" id="38654"/>
    <lineage>
        <taxon>Eukaryota</taxon>
        <taxon>Metazoa</taxon>
        <taxon>Chordata</taxon>
        <taxon>Craniata</taxon>
        <taxon>Vertebrata</taxon>
        <taxon>Euteleostomi</taxon>
        <taxon>Archelosauria</taxon>
        <taxon>Archosauria</taxon>
        <taxon>Crocodylia</taxon>
        <taxon>Alligatoridae</taxon>
        <taxon>Alligatorinae</taxon>
        <taxon>Alligator</taxon>
    </lineage>
</organism>
<dbReference type="RefSeq" id="XP_025049790.1">
    <property type="nucleotide sequence ID" value="XM_025194005.1"/>
</dbReference>
<dbReference type="FunFam" id="2.10.25.10:FF:000384">
    <property type="entry name" value="Integrin subunit beta like 1"/>
    <property type="match status" value="1"/>
</dbReference>
<dbReference type="Proteomes" id="UP000189705">
    <property type="component" value="Unplaced"/>
</dbReference>
<keyword evidence="3" id="KW-0677">Repeat</keyword>
<dbReference type="Pfam" id="PF23105">
    <property type="entry name" value="EGF_integrin"/>
    <property type="match status" value="1"/>
</dbReference>
<keyword evidence="2 5" id="KW-0732">Signal</keyword>
<evidence type="ECO:0000313" key="8">
    <source>
        <dbReference type="RefSeq" id="XP_025049790.1"/>
    </source>
</evidence>
<evidence type="ECO:0000256" key="3">
    <source>
        <dbReference type="ARBA" id="ARBA00022737"/>
    </source>
</evidence>
<reference evidence="8" key="1">
    <citation type="submission" date="2025-08" db="UniProtKB">
        <authorList>
            <consortium name="RefSeq"/>
        </authorList>
    </citation>
    <scope>IDENTIFICATION</scope>
</reference>
<feature type="signal peptide" evidence="5">
    <location>
        <begin position="1"/>
        <end position="23"/>
    </location>
</feature>
<evidence type="ECO:0000313" key="7">
    <source>
        <dbReference type="Proteomes" id="UP000189705"/>
    </source>
</evidence>